<dbReference type="Gene3D" id="1.10.10.10">
    <property type="entry name" value="Winged helix-like DNA-binding domain superfamily/Winged helix DNA-binding domain"/>
    <property type="match status" value="1"/>
</dbReference>
<dbReference type="InterPro" id="IPR036388">
    <property type="entry name" value="WH-like_DNA-bd_sf"/>
</dbReference>
<dbReference type="GO" id="GO:0003700">
    <property type="term" value="F:DNA-binding transcription factor activity"/>
    <property type="evidence" value="ECO:0007669"/>
    <property type="project" value="TreeGrafter"/>
</dbReference>
<dbReference type="AlphaFoldDB" id="A0A975S1F0"/>
<dbReference type="InterPro" id="IPR036390">
    <property type="entry name" value="WH_DNA-bd_sf"/>
</dbReference>
<dbReference type="SUPFAM" id="SSF46785">
    <property type="entry name" value="Winged helix' DNA-binding domain"/>
    <property type="match status" value="1"/>
</dbReference>
<dbReference type="Proteomes" id="UP000679352">
    <property type="component" value="Chromosome"/>
</dbReference>
<gene>
    <name evidence="1" type="ORF">KM031_13680</name>
</gene>
<protein>
    <submittedName>
        <fullName evidence="1">Rrf2 family transcriptional regulator</fullName>
    </submittedName>
</protein>
<sequence length="153" mass="16178">MKRNSKLSLALHALGHMALRPQVAQTSEQIAAHHATHAVVVRRVFGLLRSAGLLTSEKGHHGGWRLARPAEAITVADIYRALDEPFLNAAPLSPAPHGTCAIEAAMADVVSAAMVEAEAVILRHFAARNLADLAQAMGQARAISSFPQGDSPL</sequence>
<dbReference type="PROSITE" id="PS51197">
    <property type="entry name" value="HTH_RRF2_2"/>
    <property type="match status" value="1"/>
</dbReference>
<evidence type="ECO:0000313" key="2">
    <source>
        <dbReference type="Proteomes" id="UP000679352"/>
    </source>
</evidence>
<accession>A0A975S1F0</accession>
<dbReference type="RefSeq" id="WP_215506194.1">
    <property type="nucleotide sequence ID" value="NZ_CP076361.1"/>
</dbReference>
<name>A0A975S1F0_9RHOB</name>
<dbReference type="EMBL" id="CP076361">
    <property type="protein sequence ID" value="QWK89873.1"/>
    <property type="molecule type" value="Genomic_DNA"/>
</dbReference>
<keyword evidence="2" id="KW-1185">Reference proteome</keyword>
<proteinExistence type="predicted"/>
<dbReference type="GO" id="GO:0005829">
    <property type="term" value="C:cytosol"/>
    <property type="evidence" value="ECO:0007669"/>
    <property type="project" value="TreeGrafter"/>
</dbReference>
<dbReference type="PANTHER" id="PTHR33221">
    <property type="entry name" value="WINGED HELIX-TURN-HELIX TRANSCRIPTIONAL REGULATOR, RRF2 FAMILY"/>
    <property type="match status" value="1"/>
</dbReference>
<dbReference type="Pfam" id="PF02082">
    <property type="entry name" value="Rrf2"/>
    <property type="match status" value="1"/>
</dbReference>
<organism evidence="1 2">
    <name type="scientific">Gemmobacter fulvus</name>
    <dbReference type="NCBI Taxonomy" id="2840474"/>
    <lineage>
        <taxon>Bacteria</taxon>
        <taxon>Pseudomonadati</taxon>
        <taxon>Pseudomonadota</taxon>
        <taxon>Alphaproteobacteria</taxon>
        <taxon>Rhodobacterales</taxon>
        <taxon>Paracoccaceae</taxon>
        <taxon>Gemmobacter</taxon>
    </lineage>
</organism>
<dbReference type="InterPro" id="IPR000944">
    <property type="entry name" value="Tscrpt_reg_Rrf2"/>
</dbReference>
<evidence type="ECO:0000313" key="1">
    <source>
        <dbReference type="EMBL" id="QWK89873.1"/>
    </source>
</evidence>
<reference evidence="1" key="1">
    <citation type="submission" date="2021-06" db="EMBL/GenBank/DDBJ databases">
        <title>Direct submission.</title>
        <authorList>
            <person name="Lee C.-S."/>
            <person name="Jin L."/>
        </authorList>
    </citation>
    <scope>NUCLEOTIDE SEQUENCE</scope>
    <source>
        <strain evidence="1">Con5</strain>
    </source>
</reference>
<dbReference type="KEGG" id="gfu:KM031_13680"/>
<dbReference type="PANTHER" id="PTHR33221:SF15">
    <property type="entry name" value="HTH-TYPE TRANSCRIPTIONAL REGULATOR YWGB-RELATED"/>
    <property type="match status" value="1"/>
</dbReference>